<keyword evidence="3" id="KW-1185">Reference proteome</keyword>
<feature type="region of interest" description="Disordered" evidence="1">
    <location>
        <begin position="267"/>
        <end position="294"/>
    </location>
</feature>
<accession>A0A1H1CYS4</accession>
<dbReference type="Proteomes" id="UP000217103">
    <property type="component" value="Unassembled WGS sequence"/>
</dbReference>
<feature type="compositionally biased region" description="Low complexity" evidence="1">
    <location>
        <begin position="149"/>
        <end position="170"/>
    </location>
</feature>
<protein>
    <submittedName>
        <fullName evidence="2">Uncharacterized protein</fullName>
    </submittedName>
</protein>
<feature type="compositionally biased region" description="Basic residues" evidence="1">
    <location>
        <begin position="85"/>
        <end position="101"/>
    </location>
</feature>
<feature type="region of interest" description="Disordered" evidence="1">
    <location>
        <begin position="1"/>
        <end position="27"/>
    </location>
</feature>
<proteinExistence type="predicted"/>
<dbReference type="EMBL" id="FNKK01000002">
    <property type="protein sequence ID" value="SDQ69300.1"/>
    <property type="molecule type" value="Genomic_DNA"/>
</dbReference>
<evidence type="ECO:0000313" key="2">
    <source>
        <dbReference type="EMBL" id="SDQ69300.1"/>
    </source>
</evidence>
<name>A0A1H1CYS4_9ACTN</name>
<feature type="compositionally biased region" description="Basic and acidic residues" evidence="1">
    <location>
        <begin position="1"/>
        <end position="12"/>
    </location>
</feature>
<feature type="compositionally biased region" description="Polar residues" evidence="1">
    <location>
        <begin position="276"/>
        <end position="294"/>
    </location>
</feature>
<feature type="compositionally biased region" description="Basic residues" evidence="1">
    <location>
        <begin position="205"/>
        <end position="214"/>
    </location>
</feature>
<gene>
    <name evidence="2" type="ORF">SAMN04489764_1723</name>
</gene>
<evidence type="ECO:0000313" key="3">
    <source>
        <dbReference type="Proteomes" id="UP000217103"/>
    </source>
</evidence>
<dbReference type="AlphaFoldDB" id="A0A1H1CYS4"/>
<evidence type="ECO:0000256" key="1">
    <source>
        <dbReference type="SAM" id="MobiDB-lite"/>
    </source>
</evidence>
<dbReference type="STRING" id="35622.SAMN04489764_1723"/>
<feature type="region of interest" description="Disordered" evidence="1">
    <location>
        <begin position="149"/>
        <end position="222"/>
    </location>
</feature>
<feature type="region of interest" description="Disordered" evidence="1">
    <location>
        <begin position="71"/>
        <end position="110"/>
    </location>
</feature>
<reference evidence="2 3" key="1">
    <citation type="submission" date="2016-10" db="EMBL/GenBank/DDBJ databases">
        <authorList>
            <person name="de Groot N.N."/>
        </authorList>
    </citation>
    <scope>NUCLEOTIDE SEQUENCE [LARGE SCALE GENOMIC DNA]</scope>
    <source>
        <strain evidence="2 3">DSM 43794</strain>
    </source>
</reference>
<organism evidence="2 3">
    <name type="scientific">Thermostaphylospora chromogena</name>
    <dbReference type="NCBI Taxonomy" id="35622"/>
    <lineage>
        <taxon>Bacteria</taxon>
        <taxon>Bacillati</taxon>
        <taxon>Actinomycetota</taxon>
        <taxon>Actinomycetes</taxon>
        <taxon>Streptosporangiales</taxon>
        <taxon>Thermomonosporaceae</taxon>
        <taxon>Thermostaphylospora</taxon>
    </lineage>
</organism>
<sequence>MDGADVGHRMVPDHPSPTGKRHTTPLGRDLKQPGIRFAHPLHPRQRTAVDRLSQTGLLEFAVPLVTMPTFHPSARSRANPSITSGRHRTRYGIRRRYHRHSSSTGSARAKCSRTLAKKTSRCGYPCRFKATSQSTACCPRPCAPANSAARTANAASRSTSVSSRSKSASRCTPLVRTPPPPASPETSFAGPGVIRRQADPEHRAAKARHRKPRGRPTPALGEQRPYSQILLSWVSLPIPRTVCAFIRYASRIGRYWSPSYVAIRPTHRRPEAGRGSLQSSSQMAKQTIASPPGR</sequence>